<name>A0A179B4F0_9ACTO</name>
<dbReference type="Pfam" id="PF13462">
    <property type="entry name" value="Thioredoxin_4"/>
    <property type="match status" value="1"/>
</dbReference>
<gene>
    <name evidence="4" type="ORF">A4H34_03660</name>
</gene>
<evidence type="ECO:0000259" key="3">
    <source>
        <dbReference type="Pfam" id="PF13462"/>
    </source>
</evidence>
<dbReference type="InterPro" id="IPR012336">
    <property type="entry name" value="Thioredoxin-like_fold"/>
</dbReference>
<dbReference type="SUPFAM" id="SSF52833">
    <property type="entry name" value="Thioredoxin-like"/>
    <property type="match status" value="1"/>
</dbReference>
<sequence length="287" mass="31217">MNSPYLTKQQRQQQAREKARLLQQAEAKRARRTRLFVALGSSFAVILVVAAVAFVIWNGTKKEEVKPEASPSANVSADGVISVGKGSSEGTTRAGAKNADKPRVRIYSDYACTHCNDLEKEYGNKLVNLAGKGEITLEIVPLSVLQQKFSDVASQADYYIAEKAPQYYAAFHTKYFADVSAPIFARKKGIPSESQHKKVALDVAKKVGVPDNVLKGLNSALSENRYASFLQHAAKKFADAGHQGTPTVTINGKRLEDWTEGKLLTELEKVAGHKLEASDAEPATPKG</sequence>
<dbReference type="AlphaFoldDB" id="A0A179B4F0"/>
<feature type="region of interest" description="Disordered" evidence="1">
    <location>
        <begin position="1"/>
        <end position="20"/>
    </location>
</feature>
<evidence type="ECO:0000256" key="2">
    <source>
        <dbReference type="SAM" id="Phobius"/>
    </source>
</evidence>
<keyword evidence="2" id="KW-1133">Transmembrane helix</keyword>
<dbReference type="EMBL" id="LVZK01000001">
    <property type="protein sequence ID" value="OAP86275.1"/>
    <property type="molecule type" value="Genomic_DNA"/>
</dbReference>
<dbReference type="Proteomes" id="UP000078368">
    <property type="component" value="Unassembled WGS sequence"/>
</dbReference>
<keyword evidence="5" id="KW-1185">Reference proteome</keyword>
<evidence type="ECO:0000256" key="1">
    <source>
        <dbReference type="SAM" id="MobiDB-lite"/>
    </source>
</evidence>
<accession>A0A179B4F0</accession>
<comment type="caution">
    <text evidence="4">The sequence shown here is derived from an EMBL/GenBank/DDBJ whole genome shotgun (WGS) entry which is preliminary data.</text>
</comment>
<reference evidence="4 5" key="1">
    <citation type="submission" date="2016-04" db="EMBL/GenBank/DDBJ databases">
        <title>Peptidophaga gingivicola gen. nov., sp. nov., isolated from human subgingival plaque.</title>
        <authorList>
            <person name="Beall C.J."/>
            <person name="Mokrzan E.M."/>
            <person name="Griffen A.L."/>
            <person name="Leys E.J."/>
        </authorList>
    </citation>
    <scope>NUCLEOTIDE SEQUENCE [LARGE SCALE GENOMIC DNA]</scope>
    <source>
        <strain evidence="4 5">BA112</strain>
    </source>
</reference>
<dbReference type="STRING" id="1823756.A4H34_03660"/>
<keyword evidence="2" id="KW-0812">Transmembrane</keyword>
<evidence type="ECO:0000313" key="4">
    <source>
        <dbReference type="EMBL" id="OAP86275.1"/>
    </source>
</evidence>
<evidence type="ECO:0000313" key="5">
    <source>
        <dbReference type="Proteomes" id="UP000078368"/>
    </source>
</evidence>
<organism evidence="4 5">
    <name type="scientific">Peptidiphaga gingivicola</name>
    <dbReference type="NCBI Taxonomy" id="2741497"/>
    <lineage>
        <taxon>Bacteria</taxon>
        <taxon>Bacillati</taxon>
        <taxon>Actinomycetota</taxon>
        <taxon>Actinomycetes</taxon>
        <taxon>Actinomycetales</taxon>
        <taxon>Actinomycetaceae</taxon>
        <taxon>Peptidiphaga</taxon>
    </lineage>
</organism>
<keyword evidence="2" id="KW-0472">Membrane</keyword>
<dbReference type="InterPro" id="IPR036249">
    <property type="entry name" value="Thioredoxin-like_sf"/>
</dbReference>
<feature type="domain" description="Thioredoxin-like fold" evidence="3">
    <location>
        <begin position="89"/>
        <end position="257"/>
    </location>
</feature>
<protein>
    <recommendedName>
        <fullName evidence="3">Thioredoxin-like fold domain-containing protein</fullName>
    </recommendedName>
</protein>
<proteinExistence type="predicted"/>
<feature type="transmembrane region" description="Helical" evidence="2">
    <location>
        <begin position="35"/>
        <end position="57"/>
    </location>
</feature>
<dbReference type="Gene3D" id="3.40.30.10">
    <property type="entry name" value="Glutaredoxin"/>
    <property type="match status" value="1"/>
</dbReference>